<reference evidence="1" key="2">
    <citation type="journal article" date="2014" name="ISME J.">
        <title>Microbial stratification in low pH oxic and suboxic macroscopic growths along an acid mine drainage.</title>
        <authorList>
            <person name="Mendez-Garcia C."/>
            <person name="Mesa V."/>
            <person name="Sprenger R.R."/>
            <person name="Richter M."/>
            <person name="Diez M.S."/>
            <person name="Solano J."/>
            <person name="Bargiela R."/>
            <person name="Golyshina O.V."/>
            <person name="Manteca A."/>
            <person name="Ramos J.L."/>
            <person name="Gallego J.R."/>
            <person name="Llorente I."/>
            <person name="Martins Dos Santos V.A."/>
            <person name="Jensen O.N."/>
            <person name="Pelaez A.I."/>
            <person name="Sanchez J."/>
            <person name="Ferrer M."/>
        </authorList>
    </citation>
    <scope>NUCLEOTIDE SEQUENCE</scope>
</reference>
<name>T1B4W1_9ZZZZ</name>
<reference evidence="1" key="1">
    <citation type="submission" date="2013-08" db="EMBL/GenBank/DDBJ databases">
        <authorList>
            <person name="Mendez C."/>
            <person name="Richter M."/>
            <person name="Ferrer M."/>
            <person name="Sanchez J."/>
        </authorList>
    </citation>
    <scope>NUCLEOTIDE SEQUENCE</scope>
</reference>
<feature type="non-terminal residue" evidence="1">
    <location>
        <position position="1"/>
    </location>
</feature>
<accession>T1B4W1</accession>
<proteinExistence type="predicted"/>
<gene>
    <name evidence="1" type="ORF">B1B_12128</name>
</gene>
<protein>
    <submittedName>
        <fullName evidence="1">Filamentation induced by cAMP protein Fic</fullName>
    </submittedName>
</protein>
<dbReference type="AlphaFoldDB" id="T1B4W1"/>
<feature type="non-terminal residue" evidence="1">
    <location>
        <position position="162"/>
    </location>
</feature>
<evidence type="ECO:0000313" key="1">
    <source>
        <dbReference type="EMBL" id="EQD47864.1"/>
    </source>
</evidence>
<organism evidence="1">
    <name type="scientific">mine drainage metagenome</name>
    <dbReference type="NCBI Taxonomy" id="410659"/>
    <lineage>
        <taxon>unclassified sequences</taxon>
        <taxon>metagenomes</taxon>
        <taxon>ecological metagenomes</taxon>
    </lineage>
</organism>
<dbReference type="EMBL" id="AUZY01007927">
    <property type="protein sequence ID" value="EQD47864.1"/>
    <property type="molecule type" value="Genomic_DNA"/>
</dbReference>
<sequence>SRRSLQRRLDVWVRSGAIKAEGIRRGRRYLPAGNNAAPTVAADVGRPASASEPEAVTSSVAISAAGQQVQALVHRPIADRAPIGYQRDFLERYVPNETEYLPENLKTHLRALGHTPDEHRPAGTFARDILNRLLIDLSWASSRLEGNTYSLLDTRELIEHGK</sequence>
<comment type="caution">
    <text evidence="1">The sequence shown here is derived from an EMBL/GenBank/DDBJ whole genome shotgun (WGS) entry which is preliminary data.</text>
</comment>